<evidence type="ECO:0000256" key="1">
    <source>
        <dbReference type="SAM" id="MobiDB-lite"/>
    </source>
</evidence>
<dbReference type="OrthoDB" id="2832510at2759"/>
<evidence type="ECO:0000259" key="2">
    <source>
        <dbReference type="PROSITE" id="PS51186"/>
    </source>
</evidence>
<dbReference type="SUPFAM" id="SSF55729">
    <property type="entry name" value="Acyl-CoA N-acyltransferases (Nat)"/>
    <property type="match status" value="1"/>
</dbReference>
<dbReference type="Gene3D" id="3.40.630.30">
    <property type="match status" value="1"/>
</dbReference>
<dbReference type="PANTHER" id="PTHR42791">
    <property type="entry name" value="GNAT FAMILY ACETYLTRANSFERASE"/>
    <property type="match status" value="1"/>
</dbReference>
<dbReference type="PANTHER" id="PTHR42791:SF1">
    <property type="entry name" value="N-ACETYLTRANSFERASE DOMAIN-CONTAINING PROTEIN"/>
    <property type="match status" value="1"/>
</dbReference>
<dbReference type="CDD" id="cd04301">
    <property type="entry name" value="NAT_SF"/>
    <property type="match status" value="1"/>
</dbReference>
<protein>
    <submittedName>
        <fullName evidence="3">D2271565-b347-45bc-bd89-eb1a1ed987a8</fullName>
    </submittedName>
</protein>
<evidence type="ECO:0000313" key="4">
    <source>
        <dbReference type="Proteomes" id="UP000624404"/>
    </source>
</evidence>
<dbReference type="GO" id="GO:0016747">
    <property type="term" value="F:acyltransferase activity, transferring groups other than amino-acyl groups"/>
    <property type="evidence" value="ECO:0007669"/>
    <property type="project" value="InterPro"/>
</dbReference>
<dbReference type="InterPro" id="IPR016181">
    <property type="entry name" value="Acyl_CoA_acyltransferase"/>
</dbReference>
<feature type="region of interest" description="Disordered" evidence="1">
    <location>
        <begin position="1"/>
        <end position="28"/>
    </location>
</feature>
<sequence>MAITHPSSPPTTNQTKPSSPPKQPPQITLHPLTKSDLPVYPSWNIWSNFKLCEDVFVRGDEYMFKACGKERWLKLNILIIHPHYQRQGIGTRLLTQGLQLADSGEPFPLSISSQTSPSNIQTHPHPQPKPPIQVILGASPWGIGLYRKHGFQEVYSMDIRLDLYEGERDGKYESCYYEEGASWWL</sequence>
<accession>A0A8H2ZPS5</accession>
<reference evidence="3" key="1">
    <citation type="submission" date="2020-10" db="EMBL/GenBank/DDBJ databases">
        <authorList>
            <person name="Kusch S."/>
        </authorList>
    </citation>
    <scope>NUCLEOTIDE SEQUENCE</scope>
    <source>
        <strain evidence="3">SwB9</strain>
    </source>
</reference>
<proteinExistence type="predicted"/>
<name>A0A8H2ZPS5_9HELO</name>
<keyword evidence="4" id="KW-1185">Reference proteome</keyword>
<dbReference type="AlphaFoldDB" id="A0A8H2ZPS5"/>
<dbReference type="InterPro" id="IPR000182">
    <property type="entry name" value="GNAT_dom"/>
</dbReference>
<dbReference type="Pfam" id="PF13508">
    <property type="entry name" value="Acetyltransf_7"/>
    <property type="match status" value="1"/>
</dbReference>
<dbReference type="PROSITE" id="PS51186">
    <property type="entry name" value="GNAT"/>
    <property type="match status" value="1"/>
</dbReference>
<comment type="caution">
    <text evidence="3">The sequence shown here is derived from an EMBL/GenBank/DDBJ whole genome shotgun (WGS) entry which is preliminary data.</text>
</comment>
<feature type="domain" description="N-acetyltransferase" evidence="2">
    <location>
        <begin position="10"/>
        <end position="178"/>
    </location>
</feature>
<gene>
    <name evidence="3" type="ORF">SCLTRI_LOCUS4507</name>
</gene>
<organism evidence="3 4">
    <name type="scientific">Sclerotinia trifoliorum</name>
    <dbReference type="NCBI Taxonomy" id="28548"/>
    <lineage>
        <taxon>Eukaryota</taxon>
        <taxon>Fungi</taxon>
        <taxon>Dikarya</taxon>
        <taxon>Ascomycota</taxon>
        <taxon>Pezizomycotina</taxon>
        <taxon>Leotiomycetes</taxon>
        <taxon>Helotiales</taxon>
        <taxon>Sclerotiniaceae</taxon>
        <taxon>Sclerotinia</taxon>
    </lineage>
</organism>
<dbReference type="InterPro" id="IPR052523">
    <property type="entry name" value="Trichothecene_AcTrans"/>
</dbReference>
<evidence type="ECO:0000313" key="3">
    <source>
        <dbReference type="EMBL" id="CAD6444715.1"/>
    </source>
</evidence>
<dbReference type="EMBL" id="CAJHIA010000012">
    <property type="protein sequence ID" value="CAD6444715.1"/>
    <property type="molecule type" value="Genomic_DNA"/>
</dbReference>
<dbReference type="Proteomes" id="UP000624404">
    <property type="component" value="Unassembled WGS sequence"/>
</dbReference>